<proteinExistence type="predicted"/>
<sequence length="98" mass="11436">MKTMEQFFLYCTMLCVFSALTATKKPARRSQLCKQTTVCEHHWEILCLSMLGQWSLTCAAKNVNCRNYWRKACTRTHVPFCQTHHVHCMCRCAKATDL</sequence>
<dbReference type="AlphaFoldDB" id="A0A224YR55"/>
<feature type="chain" id="PRO_5012940165" evidence="1">
    <location>
        <begin position="24"/>
        <end position="98"/>
    </location>
</feature>
<name>A0A224YR55_9ACAR</name>
<evidence type="ECO:0000313" key="2">
    <source>
        <dbReference type="EMBL" id="MAA20066.1"/>
    </source>
</evidence>
<evidence type="ECO:0000256" key="1">
    <source>
        <dbReference type="SAM" id="SignalP"/>
    </source>
</evidence>
<keyword evidence="1" id="KW-0732">Signal</keyword>
<protein>
    <submittedName>
        <fullName evidence="2">Uncharacterized protein</fullName>
    </submittedName>
</protein>
<reference evidence="2" key="1">
    <citation type="journal article" date="2017" name="Parasit. Vectors">
        <title>Sialotranscriptomics of Rhipicephalus zambeziensis reveals intricate expression profiles of secretory proteins and suggests tight temporal transcriptional regulation during blood-feeding.</title>
        <authorList>
            <person name="de Castro M.H."/>
            <person name="de Klerk D."/>
            <person name="Pienaar R."/>
            <person name="Rees D.J.G."/>
            <person name="Mans B.J."/>
        </authorList>
    </citation>
    <scope>NUCLEOTIDE SEQUENCE</scope>
    <source>
        <tissue evidence="2">Salivary glands</tissue>
    </source>
</reference>
<organism evidence="2">
    <name type="scientific">Rhipicephalus zambeziensis</name>
    <dbReference type="NCBI Taxonomy" id="60191"/>
    <lineage>
        <taxon>Eukaryota</taxon>
        <taxon>Metazoa</taxon>
        <taxon>Ecdysozoa</taxon>
        <taxon>Arthropoda</taxon>
        <taxon>Chelicerata</taxon>
        <taxon>Arachnida</taxon>
        <taxon>Acari</taxon>
        <taxon>Parasitiformes</taxon>
        <taxon>Ixodida</taxon>
        <taxon>Ixodoidea</taxon>
        <taxon>Ixodidae</taxon>
        <taxon>Rhipicephalinae</taxon>
        <taxon>Rhipicephalus</taxon>
        <taxon>Rhipicephalus</taxon>
    </lineage>
</organism>
<dbReference type="EMBL" id="GFPF01008920">
    <property type="protein sequence ID" value="MAA20066.1"/>
    <property type="molecule type" value="Transcribed_RNA"/>
</dbReference>
<feature type="signal peptide" evidence="1">
    <location>
        <begin position="1"/>
        <end position="23"/>
    </location>
</feature>
<accession>A0A224YR55</accession>